<dbReference type="PANTHER" id="PTHR47332">
    <property type="entry name" value="SET DOMAIN-CONTAINING PROTEIN 5"/>
    <property type="match status" value="1"/>
</dbReference>
<evidence type="ECO:0000313" key="3">
    <source>
        <dbReference type="Proteomes" id="UP000562929"/>
    </source>
</evidence>
<dbReference type="AlphaFoldDB" id="A0A8H4Q5M4"/>
<organism evidence="2 3">
    <name type="scientific">Ophiocordyceps camponoti-floridani</name>
    <dbReference type="NCBI Taxonomy" id="2030778"/>
    <lineage>
        <taxon>Eukaryota</taxon>
        <taxon>Fungi</taxon>
        <taxon>Dikarya</taxon>
        <taxon>Ascomycota</taxon>
        <taxon>Pezizomycotina</taxon>
        <taxon>Sordariomycetes</taxon>
        <taxon>Hypocreomycetidae</taxon>
        <taxon>Hypocreales</taxon>
        <taxon>Ophiocordycipitaceae</taxon>
        <taxon>Ophiocordyceps</taxon>
    </lineage>
</organism>
<dbReference type="InterPro" id="IPR053185">
    <property type="entry name" value="SET_domain_protein"/>
</dbReference>
<reference evidence="2 3" key="1">
    <citation type="journal article" date="2020" name="G3 (Bethesda)">
        <title>Genetic Underpinnings of Host Manipulation by Ophiocordyceps as Revealed by Comparative Transcriptomics.</title>
        <authorList>
            <person name="Will I."/>
            <person name="Das B."/>
            <person name="Trinh T."/>
            <person name="Brachmann A."/>
            <person name="Ohm R.A."/>
            <person name="de Bekker C."/>
        </authorList>
    </citation>
    <scope>NUCLEOTIDE SEQUENCE [LARGE SCALE GENOMIC DNA]</scope>
    <source>
        <strain evidence="2 3">EC05</strain>
    </source>
</reference>
<evidence type="ECO:0000313" key="2">
    <source>
        <dbReference type="EMBL" id="KAF4586089.1"/>
    </source>
</evidence>
<dbReference type="InterPro" id="IPR001214">
    <property type="entry name" value="SET_dom"/>
</dbReference>
<dbReference type="Gene3D" id="2.170.270.10">
    <property type="entry name" value="SET domain"/>
    <property type="match status" value="1"/>
</dbReference>
<gene>
    <name evidence="2" type="ORF">GQ602_005394</name>
</gene>
<dbReference type="PANTHER" id="PTHR47332:SF6">
    <property type="entry name" value="SET DOMAIN-CONTAINING PROTEIN"/>
    <property type="match status" value="1"/>
</dbReference>
<dbReference type="SUPFAM" id="SSF82199">
    <property type="entry name" value="SET domain"/>
    <property type="match status" value="1"/>
</dbReference>
<keyword evidence="3" id="KW-1185">Reference proteome</keyword>
<name>A0A8H4Q5M4_9HYPO</name>
<dbReference type="EMBL" id="JAACLJ010000005">
    <property type="protein sequence ID" value="KAF4586089.1"/>
    <property type="molecule type" value="Genomic_DNA"/>
</dbReference>
<dbReference type="InterPro" id="IPR046341">
    <property type="entry name" value="SET_dom_sf"/>
</dbReference>
<comment type="caution">
    <text evidence="2">The sequence shown here is derived from an EMBL/GenBank/DDBJ whole genome shotgun (WGS) entry which is preliminary data.</text>
</comment>
<dbReference type="SMART" id="SM00317">
    <property type="entry name" value="SET"/>
    <property type="match status" value="1"/>
</dbReference>
<dbReference type="Proteomes" id="UP000562929">
    <property type="component" value="Unassembled WGS sequence"/>
</dbReference>
<dbReference type="PROSITE" id="PS50280">
    <property type="entry name" value="SET"/>
    <property type="match status" value="1"/>
</dbReference>
<protein>
    <submittedName>
        <fullName evidence="2">SET domain protein</fullName>
    </submittedName>
</protein>
<evidence type="ECO:0000259" key="1">
    <source>
        <dbReference type="PROSITE" id="PS50280"/>
    </source>
</evidence>
<feature type="domain" description="SET" evidence="1">
    <location>
        <begin position="82"/>
        <end position="227"/>
    </location>
</feature>
<accession>A0A8H4Q5M4</accession>
<sequence>MASQWPLNVETVTPDHASWSYVGNCAEDSGDEEPTCVFANSSFANGRGISVITSPRIAEIIAKSPAFLDASVLSGVNQYDSPPFEERELPGRGRGLIANKTIRRGDTIFLSTPILMLGADSFEFNDASVEEEQRYHAVSKLPSKTEMLFWALYGQMWKDPISDRVNTNSFGADVDDENFSIVFPEIARLNHDCRPNAEYYFNANTLTQSVVATTTINPGMEITISYIDVSQPRDKRLSQLRNWGIECSCKACTQSSTLAEASDARLAQIAELDRNLSSAIAAPEMPEKLVKLYNEEGLFGFLGAAYRFAALSYCAQGKRSKAVEYAQMAFDSALSDNALNLNQAEYMKRLAQQPEKQRCWQFGLGLAFGGK</sequence>
<dbReference type="Pfam" id="PF00856">
    <property type="entry name" value="SET"/>
    <property type="match status" value="1"/>
</dbReference>
<dbReference type="OrthoDB" id="265717at2759"/>
<dbReference type="CDD" id="cd20071">
    <property type="entry name" value="SET_SMYD"/>
    <property type="match status" value="1"/>
</dbReference>
<proteinExistence type="predicted"/>